<evidence type="ECO:0000256" key="8">
    <source>
        <dbReference type="RuleBase" id="RU003905"/>
    </source>
</evidence>
<evidence type="ECO:0000256" key="9">
    <source>
        <dbReference type="RuleBase" id="RU003906"/>
    </source>
</evidence>
<evidence type="ECO:0000256" key="3">
    <source>
        <dbReference type="ARBA" id="ARBA00022884"/>
    </source>
</evidence>
<dbReference type="Proteomes" id="UP000218702">
    <property type="component" value="Chromosome"/>
</dbReference>
<dbReference type="FunFam" id="2.40.30.10:FF:000065">
    <property type="entry name" value="50S ribosomal protein L3, chloroplastic"/>
    <property type="match status" value="1"/>
</dbReference>
<dbReference type="PANTHER" id="PTHR11229:SF16">
    <property type="entry name" value="LARGE RIBOSOMAL SUBUNIT PROTEIN UL3C"/>
    <property type="match status" value="1"/>
</dbReference>
<keyword evidence="5 7" id="KW-0687">Ribonucleoprotein</keyword>
<comment type="function">
    <text evidence="7 9">One of the primary rRNA binding proteins, it binds directly near the 3'-end of the 23S rRNA, where it nucleates assembly of the 50S subunit.</text>
</comment>
<dbReference type="PANTHER" id="PTHR11229">
    <property type="entry name" value="50S RIBOSOMAL PROTEIN L3"/>
    <property type="match status" value="1"/>
</dbReference>
<evidence type="ECO:0000256" key="7">
    <source>
        <dbReference type="HAMAP-Rule" id="MF_01325"/>
    </source>
</evidence>
<evidence type="ECO:0000256" key="10">
    <source>
        <dbReference type="SAM" id="MobiDB-lite"/>
    </source>
</evidence>
<keyword evidence="3 7" id="KW-0694">RNA-binding</keyword>
<dbReference type="GO" id="GO:0003735">
    <property type="term" value="F:structural constituent of ribosome"/>
    <property type="evidence" value="ECO:0007669"/>
    <property type="project" value="UniProtKB-UniRule"/>
</dbReference>
<dbReference type="NCBIfam" id="TIGR03625">
    <property type="entry name" value="L3_bact"/>
    <property type="match status" value="1"/>
</dbReference>
<evidence type="ECO:0000256" key="1">
    <source>
        <dbReference type="ARBA" id="ARBA00006540"/>
    </source>
</evidence>
<evidence type="ECO:0000256" key="2">
    <source>
        <dbReference type="ARBA" id="ARBA00022730"/>
    </source>
</evidence>
<gene>
    <name evidence="7" type="primary">rplC</name>
    <name evidence="7" type="synonym">rpl3</name>
    <name evidence="11" type="ORF">NIES806_35540</name>
</gene>
<comment type="subunit">
    <text evidence="7 9">Part of the 50S ribosomal subunit. Forms a cluster with proteins L14 and L19.</text>
</comment>
<evidence type="ECO:0000256" key="6">
    <source>
        <dbReference type="ARBA" id="ARBA00035243"/>
    </source>
</evidence>
<dbReference type="GO" id="GO:0019843">
    <property type="term" value="F:rRNA binding"/>
    <property type="evidence" value="ECO:0007669"/>
    <property type="project" value="UniProtKB-UniRule"/>
</dbReference>
<protein>
    <recommendedName>
        <fullName evidence="6 7">Large ribosomal subunit protein uL3</fullName>
    </recommendedName>
</protein>
<dbReference type="HAMAP" id="MF_01325_B">
    <property type="entry name" value="Ribosomal_uL3_B"/>
    <property type="match status" value="1"/>
</dbReference>
<dbReference type="GO" id="GO:0022625">
    <property type="term" value="C:cytosolic large ribosomal subunit"/>
    <property type="evidence" value="ECO:0007669"/>
    <property type="project" value="TreeGrafter"/>
</dbReference>
<dbReference type="GO" id="GO:0006412">
    <property type="term" value="P:translation"/>
    <property type="evidence" value="ECO:0007669"/>
    <property type="project" value="UniProtKB-UniRule"/>
</dbReference>
<name>A0A1Z4V727_9CYAN</name>
<keyword evidence="12" id="KW-1185">Reference proteome</keyword>
<dbReference type="InterPro" id="IPR019926">
    <property type="entry name" value="Ribosomal_uL3_CS"/>
</dbReference>
<dbReference type="FunFam" id="3.30.160.810:FF:000001">
    <property type="entry name" value="50S ribosomal protein L3"/>
    <property type="match status" value="1"/>
</dbReference>
<proteinExistence type="inferred from homology"/>
<evidence type="ECO:0000313" key="11">
    <source>
        <dbReference type="EMBL" id="BAZ87332.1"/>
    </source>
</evidence>
<accession>A0A1Z4V727</accession>
<dbReference type="KEGG" id="dcm:NIES806_35540"/>
<sequence>MRRQEFTLSNASPNFRGKVYTQATVAKPVPIRLPGLAQKNKTKGEPVTVSVGILGTKLGMTQIFDEAGVSIPVTVIKAGPCTVTQVKTKQTDGYSAIQVGYGEVKPKALNKPLLGHLAKSSAPAVRHLNEYRTDSAGDYALGQEIKADIFSAGEIVDVVGTSIGRGFAGNQKRNNFGRGPMSHGSKNHRAPGSIGAGTTPGRVYPGKRMAGRLGGTRVTIRKLTVVRVDAERNLILIKGAIPGKPGALVSVVPATIVGKK</sequence>
<organism evidence="11 12">
    <name type="scientific">Dolichospermum compactum NIES-806</name>
    <dbReference type="NCBI Taxonomy" id="1973481"/>
    <lineage>
        <taxon>Bacteria</taxon>
        <taxon>Bacillati</taxon>
        <taxon>Cyanobacteriota</taxon>
        <taxon>Cyanophyceae</taxon>
        <taxon>Nostocales</taxon>
        <taxon>Aphanizomenonaceae</taxon>
        <taxon>Dolichospermum</taxon>
        <taxon>Dolichospermum compactum</taxon>
    </lineage>
</organism>
<evidence type="ECO:0000256" key="5">
    <source>
        <dbReference type="ARBA" id="ARBA00023274"/>
    </source>
</evidence>
<dbReference type="SUPFAM" id="SSF50447">
    <property type="entry name" value="Translation proteins"/>
    <property type="match status" value="1"/>
</dbReference>
<keyword evidence="4 7" id="KW-0689">Ribosomal protein</keyword>
<dbReference type="Gene3D" id="2.40.30.10">
    <property type="entry name" value="Translation factors"/>
    <property type="match status" value="1"/>
</dbReference>
<dbReference type="Gene3D" id="3.30.160.810">
    <property type="match status" value="1"/>
</dbReference>
<keyword evidence="2 7" id="KW-0699">rRNA-binding</keyword>
<dbReference type="PROSITE" id="PS00474">
    <property type="entry name" value="RIBOSOMAL_L3"/>
    <property type="match status" value="1"/>
</dbReference>
<dbReference type="InterPro" id="IPR000597">
    <property type="entry name" value="Ribosomal_uL3"/>
</dbReference>
<dbReference type="Pfam" id="PF00297">
    <property type="entry name" value="Ribosomal_L3"/>
    <property type="match status" value="1"/>
</dbReference>
<comment type="similarity">
    <text evidence="1 7 8">Belongs to the universal ribosomal protein uL3 family.</text>
</comment>
<dbReference type="InterPro" id="IPR009000">
    <property type="entry name" value="Transl_B-barrel_sf"/>
</dbReference>
<reference evidence="11 12" key="1">
    <citation type="submission" date="2017-06" db="EMBL/GenBank/DDBJ databases">
        <title>Genome sequencing of cyanobaciteial culture collection at National Institute for Environmental Studies (NIES).</title>
        <authorList>
            <person name="Hirose Y."/>
            <person name="Shimura Y."/>
            <person name="Fujisawa T."/>
            <person name="Nakamura Y."/>
            <person name="Kawachi M."/>
        </authorList>
    </citation>
    <scope>NUCLEOTIDE SEQUENCE [LARGE SCALE GENOMIC DNA]</scope>
    <source>
        <strain evidence="11 12">NIES-806</strain>
    </source>
</reference>
<dbReference type="EMBL" id="AP018316">
    <property type="protein sequence ID" value="BAZ87332.1"/>
    <property type="molecule type" value="Genomic_DNA"/>
</dbReference>
<evidence type="ECO:0000256" key="4">
    <source>
        <dbReference type="ARBA" id="ARBA00022980"/>
    </source>
</evidence>
<evidence type="ECO:0000313" key="12">
    <source>
        <dbReference type="Proteomes" id="UP000218702"/>
    </source>
</evidence>
<dbReference type="AlphaFoldDB" id="A0A1Z4V727"/>
<feature type="region of interest" description="Disordered" evidence="10">
    <location>
        <begin position="170"/>
        <end position="210"/>
    </location>
</feature>
<dbReference type="InterPro" id="IPR019927">
    <property type="entry name" value="Ribosomal_uL3_bac/org-type"/>
</dbReference>